<accession>A0ACC6QV39</accession>
<sequence length="326" mass="33360">MSLPQGTVRWSFESYGTNAVTPSSGHGRVYVGGAALFALDSATGHLLWECETDDIADCTPVVVDHTVFVAGGDLLAVDAETGSVRWRRPPAPEGGFHGATHANGMICAGAGPTTLRACDAATGEDRWHVALDGFPAAEPRFADGVFYVSRTEGVHAVCASTGTRRWTADTTGAVVTAPTIVQGRVFIGMSQSESGGALGVRAFDAASGQTLWHADTDGYVGSAPIVDAGVLYATAAGGTAFTLDPATGRQGWRTEVGDAGQGLAVADGVVYVCGTRTLTALDAATGAPLWSSRPEVFGLCAPLVVNDTVVLCDGAGWVYAVAPPLS</sequence>
<protein>
    <submittedName>
        <fullName evidence="1">PQQ-binding-like beta-propeller repeat protein</fullName>
    </submittedName>
</protein>
<name>A0ACC6QV39_9ACTN</name>
<comment type="caution">
    <text evidence="1">The sequence shown here is derived from an EMBL/GenBank/DDBJ whole genome shotgun (WGS) entry which is preliminary data.</text>
</comment>
<dbReference type="EMBL" id="JBBKAI010000002">
    <property type="protein sequence ID" value="MEJ8662152.1"/>
    <property type="molecule type" value="Genomic_DNA"/>
</dbReference>
<dbReference type="Proteomes" id="UP001375539">
    <property type="component" value="Unassembled WGS sequence"/>
</dbReference>
<evidence type="ECO:0000313" key="2">
    <source>
        <dbReference type="Proteomes" id="UP001375539"/>
    </source>
</evidence>
<gene>
    <name evidence="1" type="ORF">WKI58_37735</name>
</gene>
<proteinExistence type="predicted"/>
<organism evidence="1 2">
    <name type="scientific">Streptomyces pratisoli</name>
    <dbReference type="NCBI Taxonomy" id="3139917"/>
    <lineage>
        <taxon>Bacteria</taxon>
        <taxon>Bacillati</taxon>
        <taxon>Actinomycetota</taxon>
        <taxon>Actinomycetes</taxon>
        <taxon>Kitasatosporales</taxon>
        <taxon>Streptomycetaceae</taxon>
        <taxon>Streptomyces</taxon>
    </lineage>
</organism>
<keyword evidence="2" id="KW-1185">Reference proteome</keyword>
<evidence type="ECO:0000313" key="1">
    <source>
        <dbReference type="EMBL" id="MEJ8662152.1"/>
    </source>
</evidence>
<reference evidence="1" key="1">
    <citation type="submission" date="2024-03" db="EMBL/GenBank/DDBJ databases">
        <title>Novel Streptomyces species of biotechnological and ecological value are a feature of Machair soil.</title>
        <authorList>
            <person name="Prole J.R."/>
            <person name="Goodfellow M."/>
            <person name="Allenby N."/>
            <person name="Ward A.C."/>
        </authorList>
    </citation>
    <scope>NUCLEOTIDE SEQUENCE</scope>
    <source>
        <strain evidence="1">MS1.AVA.4</strain>
    </source>
</reference>